<keyword evidence="5" id="KW-1185">Reference proteome</keyword>
<proteinExistence type="inferred from homology"/>
<gene>
    <name evidence="4" type="ORF">DKM44_02440</name>
</gene>
<dbReference type="KEGG" id="dez:DKM44_02440"/>
<evidence type="ECO:0000313" key="4">
    <source>
        <dbReference type="EMBL" id="AWN22235.1"/>
    </source>
</evidence>
<evidence type="ECO:0000256" key="1">
    <source>
        <dbReference type="ARBA" id="ARBA00010990"/>
    </source>
</evidence>
<protein>
    <recommendedName>
        <fullName evidence="3">4'-phosphopantetheinyl transferase domain-containing protein</fullName>
    </recommendedName>
</protein>
<dbReference type="GO" id="GO:0005829">
    <property type="term" value="C:cytosol"/>
    <property type="evidence" value="ECO:0007669"/>
    <property type="project" value="TreeGrafter"/>
</dbReference>
<dbReference type="EMBL" id="CP029494">
    <property type="protein sequence ID" value="AWN22235.1"/>
    <property type="molecule type" value="Genomic_DNA"/>
</dbReference>
<reference evidence="4 5" key="1">
    <citation type="submission" date="2018-05" db="EMBL/GenBank/DDBJ databases">
        <title>Complete Genome Sequence of Deinococcus sp. strain 17bor-2.</title>
        <authorList>
            <person name="Srinivasan S."/>
        </authorList>
    </citation>
    <scope>NUCLEOTIDE SEQUENCE [LARGE SCALE GENOMIC DNA]</scope>
    <source>
        <strain evidence="4 5">17bor-2</strain>
    </source>
</reference>
<keyword evidence="2" id="KW-0808">Transferase</keyword>
<dbReference type="GO" id="GO:0019878">
    <property type="term" value="P:lysine biosynthetic process via aminoadipic acid"/>
    <property type="evidence" value="ECO:0007669"/>
    <property type="project" value="TreeGrafter"/>
</dbReference>
<dbReference type="InterPro" id="IPR008278">
    <property type="entry name" value="4-PPantetheinyl_Trfase_dom"/>
</dbReference>
<name>A0A2Z3JBA9_9DEIO</name>
<dbReference type="Gene3D" id="3.90.470.20">
    <property type="entry name" value="4'-phosphopantetheinyl transferase domain"/>
    <property type="match status" value="1"/>
</dbReference>
<dbReference type="PANTHER" id="PTHR12215:SF10">
    <property type="entry name" value="L-AMINOADIPATE-SEMIALDEHYDE DEHYDROGENASE-PHOSPHOPANTETHEINYL TRANSFERASE"/>
    <property type="match status" value="1"/>
</dbReference>
<feature type="domain" description="4'-phosphopantetheinyl transferase" evidence="3">
    <location>
        <begin position="115"/>
        <end position="175"/>
    </location>
</feature>
<dbReference type="SUPFAM" id="SSF56214">
    <property type="entry name" value="4'-phosphopantetheinyl transferase"/>
    <property type="match status" value="2"/>
</dbReference>
<dbReference type="GO" id="GO:0008897">
    <property type="term" value="F:holo-[acyl-carrier-protein] synthase activity"/>
    <property type="evidence" value="ECO:0007669"/>
    <property type="project" value="InterPro"/>
</dbReference>
<dbReference type="PANTHER" id="PTHR12215">
    <property type="entry name" value="PHOSPHOPANTETHEINE TRANSFERASE"/>
    <property type="match status" value="1"/>
</dbReference>
<dbReference type="RefSeq" id="WP_109825114.1">
    <property type="nucleotide sequence ID" value="NZ_CP029494.1"/>
</dbReference>
<evidence type="ECO:0000256" key="2">
    <source>
        <dbReference type="ARBA" id="ARBA00022679"/>
    </source>
</evidence>
<organism evidence="4 5">
    <name type="scientific">Deinococcus irradiatisoli</name>
    <dbReference type="NCBI Taxonomy" id="2202254"/>
    <lineage>
        <taxon>Bacteria</taxon>
        <taxon>Thermotogati</taxon>
        <taxon>Deinococcota</taxon>
        <taxon>Deinococci</taxon>
        <taxon>Deinococcales</taxon>
        <taxon>Deinococcaceae</taxon>
        <taxon>Deinococcus</taxon>
    </lineage>
</organism>
<accession>A0A2Z3JBA9</accession>
<dbReference type="InterPro" id="IPR037143">
    <property type="entry name" value="4-PPantetheinyl_Trfase_dom_sf"/>
</dbReference>
<dbReference type="OrthoDB" id="9808281at2"/>
<dbReference type="InterPro" id="IPR050559">
    <property type="entry name" value="P-Pant_transferase_sf"/>
</dbReference>
<comment type="similarity">
    <text evidence="1">Belongs to the P-Pant transferase superfamily. Gsp/Sfp/HetI/AcpT family.</text>
</comment>
<dbReference type="GO" id="GO:0000287">
    <property type="term" value="F:magnesium ion binding"/>
    <property type="evidence" value="ECO:0007669"/>
    <property type="project" value="InterPro"/>
</dbReference>
<evidence type="ECO:0000313" key="5">
    <source>
        <dbReference type="Proteomes" id="UP000245368"/>
    </source>
</evidence>
<dbReference type="Proteomes" id="UP000245368">
    <property type="component" value="Chromosome"/>
</dbReference>
<evidence type="ECO:0000259" key="3">
    <source>
        <dbReference type="Pfam" id="PF01648"/>
    </source>
</evidence>
<dbReference type="Pfam" id="PF01648">
    <property type="entry name" value="ACPS"/>
    <property type="match status" value="1"/>
</dbReference>
<dbReference type="AlphaFoldDB" id="A0A2Z3JBA9"/>
<sequence>MNLDRPVPPIVTHEIQLWTLNLVHKVEALPGLRSVLSVDEQTRANRFHRPVDRQYFMIVHALTRLVLAAHLKTRPQDLVFQIGPFGKPRVWGSGLEFNLSRSRGFALLAVAWDRQVGVDLEFVQCLPELDLIAAQRFSEDERRELSAAGEQRRDLFFTFWTRHEALLKACGMGLSHHKVCQAGTWSYRNMDVIKGYSAAVAAQGSDWFVTLQNG</sequence>